<reference evidence="2 3" key="2">
    <citation type="submission" date="2023-06" db="EMBL/GenBank/DDBJ databases">
        <authorList>
            <person name="Zeman M."/>
            <person name="Kubasova T."/>
            <person name="Jahodarova E."/>
            <person name="Nykrynova M."/>
            <person name="Rychlik I."/>
        </authorList>
    </citation>
    <scope>NUCLEOTIDE SEQUENCE [LARGE SCALE GENOMIC DNA]</scope>
    <source>
        <strain evidence="2 3">161_Gplus</strain>
    </source>
</reference>
<dbReference type="Proteomes" id="UP001529343">
    <property type="component" value="Unassembled WGS sequence"/>
</dbReference>
<feature type="domain" description="DUF6877" evidence="1">
    <location>
        <begin position="6"/>
        <end position="56"/>
    </location>
</feature>
<evidence type="ECO:0000259" key="1">
    <source>
        <dbReference type="Pfam" id="PF21793"/>
    </source>
</evidence>
<organism evidence="2 3">
    <name type="scientific">Limosilactobacillus pontis</name>
    <dbReference type="NCBI Taxonomy" id="35787"/>
    <lineage>
        <taxon>Bacteria</taxon>
        <taxon>Bacillati</taxon>
        <taxon>Bacillota</taxon>
        <taxon>Bacilli</taxon>
        <taxon>Lactobacillales</taxon>
        <taxon>Lactobacillaceae</taxon>
        <taxon>Limosilactobacillus</taxon>
    </lineage>
</organism>
<dbReference type="RefSeq" id="WP_289585567.1">
    <property type="nucleotide sequence ID" value="NZ_JAUDDW010000001.1"/>
</dbReference>
<name>A0ABT7UVS0_9LACO</name>
<evidence type="ECO:0000313" key="2">
    <source>
        <dbReference type="EMBL" id="MDM8265627.1"/>
    </source>
</evidence>
<comment type="caution">
    <text evidence="2">The sequence shown here is derived from an EMBL/GenBank/DDBJ whole genome shotgun (WGS) entry which is preliminary data.</text>
</comment>
<dbReference type="Pfam" id="PF21793">
    <property type="entry name" value="DUF6877"/>
    <property type="match status" value="1"/>
</dbReference>
<reference evidence="3" key="1">
    <citation type="submission" date="2023-06" db="EMBL/GenBank/DDBJ databases">
        <title>Identification and characterization of horizontal gene transfer across gut microbiota members of farm animals based on homology search.</title>
        <authorList>
            <person name="Zeman M."/>
            <person name="Kubasova T."/>
            <person name="Jahodarova E."/>
            <person name="Nykrynova M."/>
            <person name="Rychlik I."/>
        </authorList>
    </citation>
    <scope>NUCLEOTIDE SEQUENCE [LARGE SCALE GENOMIC DNA]</scope>
    <source>
        <strain evidence="3">161_Gplus</strain>
    </source>
</reference>
<accession>A0ABT7UVS0</accession>
<evidence type="ECO:0000313" key="3">
    <source>
        <dbReference type="Proteomes" id="UP001529343"/>
    </source>
</evidence>
<dbReference type="EMBL" id="JAUDDW010000001">
    <property type="protein sequence ID" value="MDM8265627.1"/>
    <property type="molecule type" value="Genomic_DNA"/>
</dbReference>
<proteinExistence type="predicted"/>
<gene>
    <name evidence="2" type="ORF">QUW44_00360</name>
</gene>
<keyword evidence="3" id="KW-1185">Reference proteome</keyword>
<sequence>MNDGIKKINQLLEEYEFPIKIVLDVKQRLGDWLVSGGQPTDGYVWQQVRCLENCIKYGLAKRKVVNF</sequence>
<protein>
    <recommendedName>
        <fullName evidence="1">DUF6877 domain-containing protein</fullName>
    </recommendedName>
</protein>
<dbReference type="InterPro" id="IPR049242">
    <property type="entry name" value="DUF6877"/>
</dbReference>